<dbReference type="Proteomes" id="UP000244855">
    <property type="component" value="Unassembled WGS sequence"/>
</dbReference>
<keyword evidence="2" id="KW-1185">Reference proteome</keyword>
<organism evidence="1 2">
    <name type="scientific">Periconia macrospinosa</name>
    <dbReference type="NCBI Taxonomy" id="97972"/>
    <lineage>
        <taxon>Eukaryota</taxon>
        <taxon>Fungi</taxon>
        <taxon>Dikarya</taxon>
        <taxon>Ascomycota</taxon>
        <taxon>Pezizomycotina</taxon>
        <taxon>Dothideomycetes</taxon>
        <taxon>Pleosporomycetidae</taxon>
        <taxon>Pleosporales</taxon>
        <taxon>Massarineae</taxon>
        <taxon>Periconiaceae</taxon>
        <taxon>Periconia</taxon>
    </lineage>
</organism>
<evidence type="ECO:0000313" key="1">
    <source>
        <dbReference type="EMBL" id="PVH96095.1"/>
    </source>
</evidence>
<dbReference type="EMBL" id="KZ805474">
    <property type="protein sequence ID" value="PVH96095.1"/>
    <property type="molecule type" value="Genomic_DNA"/>
</dbReference>
<proteinExistence type="predicted"/>
<evidence type="ECO:0000313" key="2">
    <source>
        <dbReference type="Proteomes" id="UP000244855"/>
    </source>
</evidence>
<dbReference type="STRING" id="97972.A0A2V1DDL3"/>
<dbReference type="OrthoDB" id="3178264at2759"/>
<sequence length="110" mass="10555">LGGLGCNVARLQIVRALGQTGNDISGIQDASVKQSAQAGVDQANDGIGQIAQALLAGEAPPQDGRDITEAGLTAASSALAAGDASDPAVASAQGSIADAISAGKDVVAKC</sequence>
<reference evidence="1 2" key="1">
    <citation type="journal article" date="2018" name="Sci. Rep.">
        <title>Comparative genomics provides insights into the lifestyle and reveals functional heterogeneity of dark septate endophytic fungi.</title>
        <authorList>
            <person name="Knapp D.G."/>
            <person name="Nemeth J.B."/>
            <person name="Barry K."/>
            <person name="Hainaut M."/>
            <person name="Henrissat B."/>
            <person name="Johnson J."/>
            <person name="Kuo A."/>
            <person name="Lim J.H.P."/>
            <person name="Lipzen A."/>
            <person name="Nolan M."/>
            <person name="Ohm R.A."/>
            <person name="Tamas L."/>
            <person name="Grigoriev I.V."/>
            <person name="Spatafora J.W."/>
            <person name="Nagy L.G."/>
            <person name="Kovacs G.M."/>
        </authorList>
    </citation>
    <scope>NUCLEOTIDE SEQUENCE [LARGE SCALE GENOMIC DNA]</scope>
    <source>
        <strain evidence="1 2">DSE2036</strain>
    </source>
</reference>
<name>A0A2V1DDL3_9PLEO</name>
<gene>
    <name evidence="1" type="ORF">DM02DRAFT_535952</name>
</gene>
<dbReference type="AlphaFoldDB" id="A0A2V1DDL3"/>
<protein>
    <submittedName>
        <fullName evidence="1">Uncharacterized protein</fullName>
    </submittedName>
</protein>
<accession>A0A2V1DDL3</accession>
<feature type="non-terminal residue" evidence="1">
    <location>
        <position position="1"/>
    </location>
</feature>